<dbReference type="PROSITE" id="PS50011">
    <property type="entry name" value="PROTEIN_KINASE_DOM"/>
    <property type="match status" value="1"/>
</dbReference>
<dbReference type="SUPFAM" id="SSF56112">
    <property type="entry name" value="Protein kinase-like (PK-like)"/>
    <property type="match status" value="1"/>
</dbReference>
<dbReference type="Gene3D" id="3.30.200.20">
    <property type="entry name" value="Phosphorylase Kinase, domain 1"/>
    <property type="match status" value="1"/>
</dbReference>
<keyword evidence="5" id="KW-0547">Nucleotide-binding</keyword>
<keyword evidence="6" id="KW-0418">Kinase</keyword>
<evidence type="ECO:0000256" key="3">
    <source>
        <dbReference type="ARBA" id="ARBA00022553"/>
    </source>
</evidence>
<dbReference type="OrthoDB" id="341578at2759"/>
<dbReference type="Pfam" id="PF00069">
    <property type="entry name" value="Pkinase"/>
    <property type="match status" value="2"/>
</dbReference>
<dbReference type="InterPro" id="IPR008271">
    <property type="entry name" value="Ser/Thr_kinase_AS"/>
</dbReference>
<evidence type="ECO:0000256" key="1">
    <source>
        <dbReference type="ARBA" id="ARBA00012513"/>
    </source>
</evidence>
<evidence type="ECO:0000256" key="7">
    <source>
        <dbReference type="ARBA" id="ARBA00022840"/>
    </source>
</evidence>
<feature type="compositionally biased region" description="Polar residues" evidence="9">
    <location>
        <begin position="785"/>
        <end position="795"/>
    </location>
</feature>
<dbReference type="GO" id="GO:0004694">
    <property type="term" value="F:eukaryotic translation initiation factor 2alpha kinase activity"/>
    <property type="evidence" value="ECO:0007669"/>
    <property type="project" value="TreeGrafter"/>
</dbReference>
<evidence type="ECO:0000256" key="4">
    <source>
        <dbReference type="ARBA" id="ARBA00022679"/>
    </source>
</evidence>
<feature type="region of interest" description="Disordered" evidence="9">
    <location>
        <begin position="539"/>
        <end position="686"/>
    </location>
</feature>
<comment type="similarity">
    <text evidence="8">Belongs to the protein kinase superfamily. Ser/Thr protein kinase family. GCN2 subfamily.</text>
</comment>
<dbReference type="PANTHER" id="PTHR11042:SF91">
    <property type="entry name" value="EUKARYOTIC TRANSLATION INITIATION FACTOR 2-ALPHA KINASE"/>
    <property type="match status" value="1"/>
</dbReference>
<dbReference type="GO" id="GO:0005634">
    <property type="term" value="C:nucleus"/>
    <property type="evidence" value="ECO:0007669"/>
    <property type="project" value="TreeGrafter"/>
</dbReference>
<feature type="compositionally biased region" description="Polar residues" evidence="9">
    <location>
        <begin position="650"/>
        <end position="660"/>
    </location>
</feature>
<dbReference type="AlphaFoldDB" id="A0A7R8W7F9"/>
<keyword evidence="3" id="KW-0597">Phosphoprotein</keyword>
<feature type="domain" description="Protein kinase" evidence="10">
    <location>
        <begin position="442"/>
        <end position="885"/>
    </location>
</feature>
<evidence type="ECO:0000256" key="5">
    <source>
        <dbReference type="ARBA" id="ARBA00022741"/>
    </source>
</evidence>
<protein>
    <recommendedName>
        <fullName evidence="1">non-specific serine/threonine protein kinase</fullName>
        <ecNumber evidence="1">2.7.11.1</ecNumber>
    </recommendedName>
</protein>
<accession>A0A7R8W7F9</accession>
<proteinExistence type="inferred from homology"/>
<evidence type="ECO:0000259" key="10">
    <source>
        <dbReference type="PROSITE" id="PS50011"/>
    </source>
</evidence>
<dbReference type="PROSITE" id="PS00107">
    <property type="entry name" value="PROTEIN_KINASE_ATP"/>
    <property type="match status" value="1"/>
</dbReference>
<keyword evidence="4" id="KW-0808">Transferase</keyword>
<dbReference type="EMBL" id="OB660809">
    <property type="protein sequence ID" value="CAD7226356.1"/>
    <property type="molecule type" value="Genomic_DNA"/>
</dbReference>
<feature type="region of interest" description="Disordered" evidence="9">
    <location>
        <begin position="774"/>
        <end position="795"/>
    </location>
</feature>
<dbReference type="InterPro" id="IPR000719">
    <property type="entry name" value="Prot_kinase_dom"/>
</dbReference>
<sequence length="927" mass="103903">MAARIASNFLWNFSVGSHDIKFMSTHGDASGAETCPKESRGEDIVVEDNMENPSSYDDGVVGAIVPDGVLYRADSRGKQIIWKKKLSSPIVQIWEYRDKRIGKINIFEGSVLDDSDNREPHAQPAFYLGSHKGDMYLQRNWLTPFSFPTPTVGAASGPSIATGTIAVGAPSSPKVNWKPYLITAGSRTPVIQQSIERDVLPSLIDDEDSLLDHLRKTRDRGPGDDPSTALTLHYEDYPFDHGYLLYPDKGLIDPGLVIPVENLTEEVSSGNRDVENTEAPNSNDGDGAEFDEHSAWEPQIIIMGLGYWWKEVLLISVSFGILLNMAVVHPFLDRLYRYARGAGFRDGVRWSREQNDRWPAPHSSTALVPYRGPPSAVAVSSPASPLLAAPLAQFPPETPPSPWNRLQNPLHSASAPININRQSSDSTSAESDTFMSRFLTDFTPLEVLGWGGFGVVFKVQNSLDDQYYAVKRICLPNRVDAREKVMREVRVLAKLDHKHIIRFYQAWLETPPVGWQEEMDVFWKQGDFSETHFPGHSSLNVASRKRKKRRSGWRKTVSSEKGSSADDESSSRIDMRHLASGQDLDEDESSGGISFRASYSEEGSGDLELQRTEPSIDIIFEEEDGDEKDRKPVEEESGVALECSRRRLQSEGSTNPGSPQSRRRLTSDSSLLLRDDDDSTKPRPPIQKPLKVYLYIQMQLCRRETLQDWLSEHTSPEDRGVEKVQKIFKPIVSAVEYIHSQNLIHRDLKPSNIFFDLNDCVKVGDFGLVTPLKDSSASPDEIKDPSSNTASLYTDNVGTPSYMSPEQLNGSPYDESVDVYSLGLILFELLVPFKTEMERRQTLRAVRELNFPQSVEQMPETPILRRMLSRSPSERPSAKKIQAWLNDSIQQKQAYVLAYVPIGSDLGLRNHSRALVLSKKPVVPDID</sequence>
<evidence type="ECO:0000256" key="2">
    <source>
        <dbReference type="ARBA" id="ARBA00022527"/>
    </source>
</evidence>
<dbReference type="GO" id="GO:0005524">
    <property type="term" value="F:ATP binding"/>
    <property type="evidence" value="ECO:0007669"/>
    <property type="project" value="UniProtKB-UniRule"/>
</dbReference>
<dbReference type="PANTHER" id="PTHR11042">
    <property type="entry name" value="EUKARYOTIC TRANSLATION INITIATION FACTOR 2-ALPHA KINASE EIF2-ALPHA KINASE -RELATED"/>
    <property type="match status" value="1"/>
</dbReference>
<dbReference type="InterPro" id="IPR011009">
    <property type="entry name" value="Kinase-like_dom_sf"/>
</dbReference>
<dbReference type="InterPro" id="IPR050339">
    <property type="entry name" value="CC_SR_Kinase"/>
</dbReference>
<evidence type="ECO:0000256" key="6">
    <source>
        <dbReference type="ARBA" id="ARBA00022777"/>
    </source>
</evidence>
<dbReference type="FunFam" id="1.10.510.10:FF:000251">
    <property type="entry name" value="eukaryotic translation initiation factor 2-alpha kinase 3"/>
    <property type="match status" value="1"/>
</dbReference>
<gene>
    <name evidence="11" type="ORF">CTOB1V02_LOCUS4276</name>
</gene>
<reference evidence="11" key="1">
    <citation type="submission" date="2020-11" db="EMBL/GenBank/DDBJ databases">
        <authorList>
            <person name="Tran Van P."/>
        </authorList>
    </citation>
    <scope>NUCLEOTIDE SEQUENCE</scope>
</reference>
<dbReference type="PROSITE" id="PS00108">
    <property type="entry name" value="PROTEIN_KINASE_ST"/>
    <property type="match status" value="1"/>
</dbReference>
<feature type="region of interest" description="Disordered" evidence="9">
    <location>
        <begin position="267"/>
        <end position="290"/>
    </location>
</feature>
<feature type="compositionally biased region" description="Basic residues" evidence="9">
    <location>
        <begin position="543"/>
        <end position="553"/>
    </location>
</feature>
<dbReference type="Gene3D" id="1.10.510.10">
    <property type="entry name" value="Transferase(Phosphotransferase) domain 1"/>
    <property type="match status" value="1"/>
</dbReference>
<evidence type="ECO:0000256" key="9">
    <source>
        <dbReference type="SAM" id="MobiDB-lite"/>
    </source>
</evidence>
<evidence type="ECO:0000256" key="8">
    <source>
        <dbReference type="ARBA" id="ARBA00037982"/>
    </source>
</evidence>
<dbReference type="SMART" id="SM00220">
    <property type="entry name" value="S_TKc"/>
    <property type="match status" value="1"/>
</dbReference>
<keyword evidence="2" id="KW-0723">Serine/threonine-protein kinase</keyword>
<name>A0A7R8W7F9_9CRUS</name>
<evidence type="ECO:0000313" key="11">
    <source>
        <dbReference type="EMBL" id="CAD7226356.1"/>
    </source>
</evidence>
<keyword evidence="7" id="KW-0067">ATP-binding</keyword>
<dbReference type="GO" id="GO:0005737">
    <property type="term" value="C:cytoplasm"/>
    <property type="evidence" value="ECO:0007669"/>
    <property type="project" value="TreeGrafter"/>
</dbReference>
<dbReference type="InterPro" id="IPR017441">
    <property type="entry name" value="Protein_kinase_ATP_BS"/>
</dbReference>
<dbReference type="EC" id="2.7.11.1" evidence="1"/>
<organism evidence="11">
    <name type="scientific">Cyprideis torosa</name>
    <dbReference type="NCBI Taxonomy" id="163714"/>
    <lineage>
        <taxon>Eukaryota</taxon>
        <taxon>Metazoa</taxon>
        <taxon>Ecdysozoa</taxon>
        <taxon>Arthropoda</taxon>
        <taxon>Crustacea</taxon>
        <taxon>Oligostraca</taxon>
        <taxon>Ostracoda</taxon>
        <taxon>Podocopa</taxon>
        <taxon>Podocopida</taxon>
        <taxon>Cytherocopina</taxon>
        <taxon>Cytheroidea</taxon>
        <taxon>Cytherideidae</taxon>
        <taxon>Cyprideis</taxon>
    </lineage>
</organism>